<keyword evidence="5" id="KW-1185">Reference proteome</keyword>
<name>A0A9P6QI48_9FUNG</name>
<protein>
    <submittedName>
        <fullName evidence="4">Uncharacterized protein</fullName>
    </submittedName>
</protein>
<dbReference type="GO" id="GO:0004553">
    <property type="term" value="F:hydrolase activity, hydrolyzing O-glycosyl compounds"/>
    <property type="evidence" value="ECO:0007669"/>
    <property type="project" value="InterPro"/>
</dbReference>
<dbReference type="Pfam" id="PF01270">
    <property type="entry name" value="Glyco_hydro_8"/>
    <property type="match status" value="1"/>
</dbReference>
<dbReference type="SUPFAM" id="SSF48208">
    <property type="entry name" value="Six-hairpin glycosidases"/>
    <property type="match status" value="1"/>
</dbReference>
<evidence type="ECO:0000256" key="2">
    <source>
        <dbReference type="ARBA" id="ARBA00022801"/>
    </source>
</evidence>
<evidence type="ECO:0000256" key="1">
    <source>
        <dbReference type="ARBA" id="ARBA00009209"/>
    </source>
</evidence>
<comment type="similarity">
    <text evidence="1">Belongs to the glycosyl hydrolase 8 (cellulase D) family.</text>
</comment>
<evidence type="ECO:0000256" key="3">
    <source>
        <dbReference type="ARBA" id="ARBA00023295"/>
    </source>
</evidence>
<accession>A0A9P6QI48</accession>
<dbReference type="InterPro" id="IPR012341">
    <property type="entry name" value="6hp_glycosidase-like_sf"/>
</dbReference>
<evidence type="ECO:0000313" key="4">
    <source>
        <dbReference type="EMBL" id="KAG0267653.1"/>
    </source>
</evidence>
<dbReference type="AlphaFoldDB" id="A0A9P6QI48"/>
<dbReference type="PRINTS" id="PR00735">
    <property type="entry name" value="GLHYDRLASE8"/>
</dbReference>
<gene>
    <name evidence="4" type="ORF">DFQ27_008556</name>
</gene>
<organism evidence="4 5">
    <name type="scientific">Actinomortierella ambigua</name>
    <dbReference type="NCBI Taxonomy" id="1343610"/>
    <lineage>
        <taxon>Eukaryota</taxon>
        <taxon>Fungi</taxon>
        <taxon>Fungi incertae sedis</taxon>
        <taxon>Mucoromycota</taxon>
        <taxon>Mortierellomycotina</taxon>
        <taxon>Mortierellomycetes</taxon>
        <taxon>Mortierellales</taxon>
        <taxon>Mortierellaceae</taxon>
        <taxon>Actinomortierella</taxon>
    </lineage>
</organism>
<dbReference type="Gene3D" id="1.50.10.10">
    <property type="match status" value="1"/>
</dbReference>
<dbReference type="EMBL" id="JAAAJB010000072">
    <property type="protein sequence ID" value="KAG0267653.1"/>
    <property type="molecule type" value="Genomic_DNA"/>
</dbReference>
<keyword evidence="3" id="KW-0326">Glycosidase</keyword>
<proteinExistence type="inferred from homology"/>
<dbReference type="InterPro" id="IPR002037">
    <property type="entry name" value="Glyco_hydro_8"/>
</dbReference>
<sequence>MSTIEKRYNKWRSNFVKTWGDMTYIDYNQKHEQEPSNAATCSEAVGYGMLISVLMKNQRDFDGFLRWFLHFRNKNDLCAWQQIKVHGSYKNTGDGGENSATDGDIDIATALFYASHVWGRSGDGRVDYRQEGIRLAKAIWEKDINHYTYMPTLGDWVNIKPADGHRHSGSSGSHGHGQQGVFAMGGGASAFKHGDEDKHAGATRPSDFILAGFLTFYHEDVERSQQWARVMDSIIATVQHNLQLHPNTGLIADFLRVARNGHYEPHPQKILESENDKDFNWNSCRVPWRLSVYYLLTHDPRVLPTLQAESNFFGSQKEIFAGYHLDGKRISGRNYNDLSYTAPASICMWVTNNPNLKKVQQQMSDLESDKSYFGDSIQLLCLLQAQNPRGW</sequence>
<comment type="caution">
    <text evidence="4">The sequence shown here is derived from an EMBL/GenBank/DDBJ whole genome shotgun (WGS) entry which is preliminary data.</text>
</comment>
<dbReference type="OrthoDB" id="2541080at2759"/>
<keyword evidence="2" id="KW-0378">Hydrolase</keyword>
<dbReference type="Proteomes" id="UP000807716">
    <property type="component" value="Unassembled WGS sequence"/>
</dbReference>
<reference evidence="4" key="1">
    <citation type="journal article" date="2020" name="Fungal Divers.">
        <title>Resolving the Mortierellaceae phylogeny through synthesis of multi-gene phylogenetics and phylogenomics.</title>
        <authorList>
            <person name="Vandepol N."/>
            <person name="Liber J."/>
            <person name="Desiro A."/>
            <person name="Na H."/>
            <person name="Kennedy M."/>
            <person name="Barry K."/>
            <person name="Grigoriev I.V."/>
            <person name="Miller A.N."/>
            <person name="O'Donnell K."/>
            <person name="Stajich J.E."/>
            <person name="Bonito G."/>
        </authorList>
    </citation>
    <scope>NUCLEOTIDE SEQUENCE</scope>
    <source>
        <strain evidence="4">BC1065</strain>
    </source>
</reference>
<dbReference type="InterPro" id="IPR008928">
    <property type="entry name" value="6-hairpin_glycosidase_sf"/>
</dbReference>
<dbReference type="GO" id="GO:0005975">
    <property type="term" value="P:carbohydrate metabolic process"/>
    <property type="evidence" value="ECO:0007669"/>
    <property type="project" value="InterPro"/>
</dbReference>
<evidence type="ECO:0000313" key="5">
    <source>
        <dbReference type="Proteomes" id="UP000807716"/>
    </source>
</evidence>